<feature type="transmembrane region" description="Helical" evidence="6">
    <location>
        <begin position="81"/>
        <end position="108"/>
    </location>
</feature>
<reference evidence="8" key="1">
    <citation type="journal article" date="2021" name="Mol. Ecol. Resour.">
        <title>Apolygus lucorum genome provides insights into omnivorousness and mesophyll feeding.</title>
        <authorList>
            <person name="Liu Y."/>
            <person name="Liu H."/>
            <person name="Wang H."/>
            <person name="Huang T."/>
            <person name="Liu B."/>
            <person name="Yang B."/>
            <person name="Yin L."/>
            <person name="Li B."/>
            <person name="Zhang Y."/>
            <person name="Zhang S."/>
            <person name="Jiang F."/>
            <person name="Zhang X."/>
            <person name="Ren Y."/>
            <person name="Wang B."/>
            <person name="Wang S."/>
            <person name="Lu Y."/>
            <person name="Wu K."/>
            <person name="Fan W."/>
            <person name="Wang G."/>
        </authorList>
    </citation>
    <scope>NUCLEOTIDE SEQUENCE</scope>
    <source>
        <strain evidence="8">12Hb</strain>
    </source>
</reference>
<feature type="transmembrane region" description="Helical" evidence="6">
    <location>
        <begin position="182"/>
        <end position="200"/>
    </location>
</feature>
<feature type="transmembrane region" description="Helical" evidence="6">
    <location>
        <begin position="149"/>
        <end position="176"/>
    </location>
</feature>
<dbReference type="Gene3D" id="1.20.1250.20">
    <property type="entry name" value="MFS general substrate transporter like domains"/>
    <property type="match status" value="1"/>
</dbReference>
<evidence type="ECO:0000256" key="4">
    <source>
        <dbReference type="ARBA" id="ARBA00022989"/>
    </source>
</evidence>
<dbReference type="OrthoDB" id="3936150at2759"/>
<evidence type="ECO:0000313" key="8">
    <source>
        <dbReference type="EMBL" id="KAF6206271.1"/>
    </source>
</evidence>
<dbReference type="InterPro" id="IPR036259">
    <property type="entry name" value="MFS_trans_sf"/>
</dbReference>
<keyword evidence="5 6" id="KW-0472">Membrane</keyword>
<dbReference type="InterPro" id="IPR011701">
    <property type="entry name" value="MFS"/>
</dbReference>
<sequence length="570" mass="62285">MKGKASIVNSCLSSQCVEIKHFSALPEDVESKPPVTSTFSPKGVQRSHVSEFLRKEGTVNRQESVDFETAISNAGFGKFNYFLLLVSLPAHFSAGMVAGSISFVIPSISCDFEITNFEKGVLQLGSYFGTIIAAFFWGSASDSFGRKKLLTYGFLLDGLAGIGASLSPSLWIMVVFKVLNGALNSGPASIFVAYLSEIFLKQHRDIAVLSSGMFSAIGNILQPVLALLFMWYFPLENPITIYGDYRITSWRLFLMANAVPSLLCGVACAFFLESPKFLMEKGRKEEALNVFQTIYTVNTGLPASDYPVHHLHDMRSPSIIASSKLETNKTFWERVKTGFILSSTLFRPPYISRALYYFAIQFGAMAGLNSFRLWLPQMFATAASTSSNSTSTEGGLCDLLVASSSSSSSLCSAVSPITYTNMLIINCGLLISHPLFICCVKYFGKKVPIILTTLLPSLFVFAVPYVPASYAVYVAAIFMSLLNVSFFALLASVVETFPTKIRATSVSMTQMFGRIGVVSTNLFVAVFVFDHCSAILLMIASLVFVIGIVAVFLPTTPIETEKKKNNTVRD</sequence>
<feature type="transmembrane region" description="Helical" evidence="6">
    <location>
        <begin position="472"/>
        <end position="491"/>
    </location>
</feature>
<feature type="transmembrane region" description="Helical" evidence="6">
    <location>
        <begin position="120"/>
        <end position="137"/>
    </location>
</feature>
<proteinExistence type="predicted"/>
<evidence type="ECO:0000256" key="1">
    <source>
        <dbReference type="ARBA" id="ARBA00004141"/>
    </source>
</evidence>
<protein>
    <recommendedName>
        <fullName evidence="7">Major facilitator superfamily (MFS) profile domain-containing protein</fullName>
    </recommendedName>
</protein>
<evidence type="ECO:0000259" key="7">
    <source>
        <dbReference type="PROSITE" id="PS50850"/>
    </source>
</evidence>
<feature type="transmembrane region" description="Helical" evidence="6">
    <location>
        <begin position="212"/>
        <end position="232"/>
    </location>
</feature>
<dbReference type="PANTHER" id="PTHR23511">
    <property type="entry name" value="SYNAPTIC VESICLE GLYCOPROTEIN 2"/>
    <property type="match status" value="1"/>
</dbReference>
<dbReference type="PROSITE" id="PS50850">
    <property type="entry name" value="MFS"/>
    <property type="match status" value="1"/>
</dbReference>
<organism evidence="8 9">
    <name type="scientific">Apolygus lucorum</name>
    <name type="common">Small green plant bug</name>
    <name type="synonym">Lygocoris lucorum</name>
    <dbReference type="NCBI Taxonomy" id="248454"/>
    <lineage>
        <taxon>Eukaryota</taxon>
        <taxon>Metazoa</taxon>
        <taxon>Ecdysozoa</taxon>
        <taxon>Arthropoda</taxon>
        <taxon>Hexapoda</taxon>
        <taxon>Insecta</taxon>
        <taxon>Pterygota</taxon>
        <taxon>Neoptera</taxon>
        <taxon>Paraneoptera</taxon>
        <taxon>Hemiptera</taxon>
        <taxon>Heteroptera</taxon>
        <taxon>Panheteroptera</taxon>
        <taxon>Cimicomorpha</taxon>
        <taxon>Miridae</taxon>
        <taxon>Mirini</taxon>
        <taxon>Apolygus</taxon>
    </lineage>
</organism>
<keyword evidence="3 6" id="KW-0812">Transmembrane</keyword>
<evidence type="ECO:0000313" key="9">
    <source>
        <dbReference type="Proteomes" id="UP000466442"/>
    </source>
</evidence>
<evidence type="ECO:0000256" key="3">
    <source>
        <dbReference type="ARBA" id="ARBA00022692"/>
    </source>
</evidence>
<keyword evidence="4 6" id="KW-1133">Transmembrane helix</keyword>
<dbReference type="AlphaFoldDB" id="A0A8S9XD95"/>
<accession>A0A8S9XD95</accession>
<feature type="transmembrane region" description="Helical" evidence="6">
    <location>
        <begin position="422"/>
        <end position="440"/>
    </location>
</feature>
<feature type="transmembrane region" description="Helical" evidence="6">
    <location>
        <begin position="511"/>
        <end position="529"/>
    </location>
</feature>
<dbReference type="PANTHER" id="PTHR23511:SF36">
    <property type="entry name" value="EG:BACR7A4.13 PROTEIN-RELATED"/>
    <property type="match status" value="1"/>
</dbReference>
<dbReference type="GO" id="GO:0022857">
    <property type="term" value="F:transmembrane transporter activity"/>
    <property type="evidence" value="ECO:0007669"/>
    <property type="project" value="InterPro"/>
</dbReference>
<comment type="subcellular location">
    <subcellularLocation>
        <location evidence="1">Membrane</location>
        <topology evidence="1">Multi-pass membrane protein</topology>
    </subcellularLocation>
</comment>
<name>A0A8S9XD95_APOLU</name>
<dbReference type="SUPFAM" id="SSF103473">
    <property type="entry name" value="MFS general substrate transporter"/>
    <property type="match status" value="1"/>
</dbReference>
<feature type="transmembrane region" description="Helical" evidence="6">
    <location>
        <begin position="535"/>
        <end position="554"/>
    </location>
</feature>
<evidence type="ECO:0000256" key="6">
    <source>
        <dbReference type="SAM" id="Phobius"/>
    </source>
</evidence>
<feature type="domain" description="Major facilitator superfamily (MFS) profile" evidence="7">
    <location>
        <begin position="83"/>
        <end position="559"/>
    </location>
</feature>
<keyword evidence="9" id="KW-1185">Reference proteome</keyword>
<dbReference type="EMBL" id="WIXP02000008">
    <property type="protein sequence ID" value="KAF6206271.1"/>
    <property type="molecule type" value="Genomic_DNA"/>
</dbReference>
<feature type="transmembrane region" description="Helical" evidence="6">
    <location>
        <begin position="354"/>
        <end position="375"/>
    </location>
</feature>
<feature type="transmembrane region" description="Helical" evidence="6">
    <location>
        <begin position="252"/>
        <end position="272"/>
    </location>
</feature>
<evidence type="ECO:0000256" key="2">
    <source>
        <dbReference type="ARBA" id="ARBA00022448"/>
    </source>
</evidence>
<dbReference type="GO" id="GO:0016020">
    <property type="term" value="C:membrane"/>
    <property type="evidence" value="ECO:0007669"/>
    <property type="project" value="UniProtKB-SubCell"/>
</dbReference>
<comment type="caution">
    <text evidence="8">The sequence shown here is derived from an EMBL/GenBank/DDBJ whole genome shotgun (WGS) entry which is preliminary data.</text>
</comment>
<keyword evidence="2" id="KW-0813">Transport</keyword>
<dbReference type="Pfam" id="PF07690">
    <property type="entry name" value="MFS_1"/>
    <property type="match status" value="1"/>
</dbReference>
<dbReference type="Proteomes" id="UP000466442">
    <property type="component" value="Unassembled WGS sequence"/>
</dbReference>
<dbReference type="InterPro" id="IPR020846">
    <property type="entry name" value="MFS_dom"/>
</dbReference>
<feature type="transmembrane region" description="Helical" evidence="6">
    <location>
        <begin position="447"/>
        <end position="466"/>
    </location>
</feature>
<evidence type="ECO:0000256" key="5">
    <source>
        <dbReference type="ARBA" id="ARBA00023136"/>
    </source>
</evidence>
<gene>
    <name evidence="8" type="ORF">GE061_017500</name>
</gene>